<sequence length="963" mass="103630">MATSSPPDTRCGCGCGATELSPLHNPPERSQLSYRLGAHDLFLRLMLERVHWQTLPDGPHGGTRPLAGLATHSARDPAVALMDAFAMVADVLTFYQERIANEGFLRTATEPRSMRELARALGHELSPGLAAATRLAFSVEEAAGAPEEVIIEPGVRVLSVPGQNDRPQTFETAERCIARRSLNQLRPVTSVPQELVLGAGELWLQGVQTNLAPGDALLLLDTARETDPASTAWELRAVATVIPDAPSGRTRVVFTAAGSFPGGVSGQLVPGGGRVLAMRHRAAVFGHNAPDWLTMPQEVQQRYRNAYAPPNSPDTLTEWPVFDVALANGYLFLDTVYPRILPRTWMLLVAGDTVKLCWVHAVKTASYTNFALTARCSAVALSAQSNSTTPISLESALTGARRAIIALGQGEELALGERPLVNETWGTHLLAPFPDVRPEGTPGALDEEDKVSLDRVVQGLSEGRVLAITGKRLRARVQRPDGITLTATSGVSAIYARDEVLFVLTRPSSGDVSRVWHLQDARGFEGTVALPDGALRLEPARAEDPVVSEMVRLKGVSHTPARTQLTFHEPLKHWYDRATTTLQGNVAVATHGESTREVLGSGNGSQPNQRFILKRAPLTWVSASTPSGRRSTLEIRVDGVLWSEVDSFHDQGPSRRVYLTQQDEQGRTTVIFGDGVHGARLPTGQENVVATYRTGLGAEGAVGAGKLMLFQTRPFGLRAVSNPLPATGAEAPDTGALARHDVPTSVLTLDRIVSMLDYETFARSFAGIGKARATFLRRGEAQRLHLTLALADGTPAPADAVILDTLREAMDASRDTTTPVELAGFEPTWFRVAATLHTSPDRLFEDVVAAARAALTEAFSFQRRAFGQGVSAAEVVALLQDIPGVELVDLDGLARSNPSDTSLPAGVAAWLSAEEARWSEEATAALRVRTLRPAQLVIRPAQLLLLDPSPMGLSLTRRDEVRS</sequence>
<proteinExistence type="predicted"/>
<dbReference type="AlphaFoldDB" id="A0A7Y4KKZ0"/>
<protein>
    <submittedName>
        <fullName evidence="1">Putative baseplate assembly protein</fullName>
    </submittedName>
</protein>
<evidence type="ECO:0000313" key="2">
    <source>
        <dbReference type="Proteomes" id="UP000563426"/>
    </source>
</evidence>
<comment type="caution">
    <text evidence="1">The sequence shown here is derived from an EMBL/GenBank/DDBJ whole genome shotgun (WGS) entry which is preliminary data.</text>
</comment>
<reference evidence="1 2" key="1">
    <citation type="submission" date="2020-05" db="EMBL/GenBank/DDBJ databases">
        <authorList>
            <person name="Whitworth D."/>
        </authorList>
    </citation>
    <scope>NUCLEOTIDE SEQUENCE [LARGE SCALE GENOMIC DNA]</scope>
    <source>
        <strain evidence="1 2">AB043B</strain>
    </source>
</reference>
<gene>
    <name evidence="1" type="ORF">HMI49_15750</name>
</gene>
<dbReference type="EMBL" id="JABFJV010000078">
    <property type="protein sequence ID" value="NOK34654.1"/>
    <property type="molecule type" value="Genomic_DNA"/>
</dbReference>
<accession>A0A7Y4KKZ0</accession>
<evidence type="ECO:0000313" key="1">
    <source>
        <dbReference type="EMBL" id="NOK34654.1"/>
    </source>
</evidence>
<keyword evidence="2" id="KW-1185">Reference proteome</keyword>
<organism evidence="1 2">
    <name type="scientific">Corallococcus exercitus</name>
    <dbReference type="NCBI Taxonomy" id="2316736"/>
    <lineage>
        <taxon>Bacteria</taxon>
        <taxon>Pseudomonadati</taxon>
        <taxon>Myxococcota</taxon>
        <taxon>Myxococcia</taxon>
        <taxon>Myxococcales</taxon>
        <taxon>Cystobacterineae</taxon>
        <taxon>Myxococcaceae</taxon>
        <taxon>Corallococcus</taxon>
    </lineage>
</organism>
<dbReference type="InterPro" id="IPR011749">
    <property type="entry name" value="CHP02243"/>
</dbReference>
<dbReference type="NCBIfam" id="TIGR02243">
    <property type="entry name" value="putative baseplate assembly protein"/>
    <property type="match status" value="1"/>
</dbReference>
<name>A0A7Y4KKZ0_9BACT</name>
<dbReference type="Proteomes" id="UP000563426">
    <property type="component" value="Unassembled WGS sequence"/>
</dbReference>
<dbReference type="RefSeq" id="WP_171435687.1">
    <property type="nucleotide sequence ID" value="NZ_JABFJV010000078.1"/>
</dbReference>